<accession>A0A7T6ARS6</accession>
<dbReference type="InterPro" id="IPR057335">
    <property type="entry name" value="Beta-barrel_SelB"/>
</dbReference>
<dbReference type="Proteomes" id="UP000596092">
    <property type="component" value="Chromosome"/>
</dbReference>
<dbReference type="Pfam" id="PF09106">
    <property type="entry name" value="WHD_2nd_SelB"/>
    <property type="match status" value="1"/>
</dbReference>
<dbReference type="Pfam" id="PF09107">
    <property type="entry name" value="WHD_3rd_SelB"/>
    <property type="match status" value="1"/>
</dbReference>
<keyword evidence="4" id="KW-0547">Nucleotide-binding</keyword>
<protein>
    <recommendedName>
        <fullName evidence="2">Selenocysteine-specific elongation factor</fullName>
    </recommendedName>
    <alternativeName>
        <fullName evidence="8">SelB translation factor</fullName>
    </alternativeName>
</protein>
<evidence type="ECO:0000256" key="8">
    <source>
        <dbReference type="ARBA" id="ARBA00031615"/>
    </source>
</evidence>
<keyword evidence="6" id="KW-0342">GTP-binding</keyword>
<dbReference type="PROSITE" id="PS51722">
    <property type="entry name" value="G_TR_2"/>
    <property type="match status" value="1"/>
</dbReference>
<name>A0A7T6ARS6_9BACT</name>
<dbReference type="Pfam" id="PF25461">
    <property type="entry name" value="Beta-barrel_SelB"/>
    <property type="match status" value="1"/>
</dbReference>
<evidence type="ECO:0000313" key="11">
    <source>
        <dbReference type="Proteomes" id="UP000596092"/>
    </source>
</evidence>
<dbReference type="InterPro" id="IPR031157">
    <property type="entry name" value="G_TR_CS"/>
</dbReference>
<dbReference type="GO" id="GO:0005525">
    <property type="term" value="F:GTP binding"/>
    <property type="evidence" value="ECO:0007669"/>
    <property type="project" value="UniProtKB-KW"/>
</dbReference>
<dbReference type="CDD" id="cd03696">
    <property type="entry name" value="SelB_II"/>
    <property type="match status" value="1"/>
</dbReference>
<keyword evidence="10" id="KW-0251">Elongation factor</keyword>
<dbReference type="Pfam" id="PF03144">
    <property type="entry name" value="GTP_EFTU_D2"/>
    <property type="match status" value="1"/>
</dbReference>
<evidence type="ECO:0000256" key="5">
    <source>
        <dbReference type="ARBA" id="ARBA00022917"/>
    </source>
</evidence>
<evidence type="ECO:0000256" key="6">
    <source>
        <dbReference type="ARBA" id="ARBA00023134"/>
    </source>
</evidence>
<evidence type="ECO:0000256" key="3">
    <source>
        <dbReference type="ARBA" id="ARBA00022490"/>
    </source>
</evidence>
<dbReference type="RefSeq" id="WP_199263115.1">
    <property type="nucleotide sequence ID" value="NZ_CP054140.1"/>
</dbReference>
<evidence type="ECO:0000259" key="9">
    <source>
        <dbReference type="PROSITE" id="PS51722"/>
    </source>
</evidence>
<keyword evidence="11" id="KW-1185">Reference proteome</keyword>
<dbReference type="GO" id="GO:0003746">
    <property type="term" value="F:translation elongation factor activity"/>
    <property type="evidence" value="ECO:0007669"/>
    <property type="project" value="UniProtKB-KW"/>
</dbReference>
<comment type="function">
    <text evidence="7">Translation factor necessary for the incorporation of selenocysteine into proteins. It probably replaces EF-Tu for the insertion of selenocysteine directed by the UGA codon. SelB binds GTP and GDP.</text>
</comment>
<dbReference type="InterPro" id="IPR036388">
    <property type="entry name" value="WH-like_DNA-bd_sf"/>
</dbReference>
<dbReference type="GO" id="GO:0003723">
    <property type="term" value="F:RNA binding"/>
    <property type="evidence" value="ECO:0007669"/>
    <property type="project" value="InterPro"/>
</dbReference>
<evidence type="ECO:0000256" key="1">
    <source>
        <dbReference type="ARBA" id="ARBA00004496"/>
    </source>
</evidence>
<dbReference type="PRINTS" id="PR00315">
    <property type="entry name" value="ELONGATNFCT"/>
</dbReference>
<evidence type="ECO:0000256" key="2">
    <source>
        <dbReference type="ARBA" id="ARBA00015953"/>
    </source>
</evidence>
<dbReference type="KEGG" id="dog:HP555_13630"/>
<dbReference type="AlphaFoldDB" id="A0A7T6ARS6"/>
<sequence length="641" mass="70821">MREVILGTAGHVDHGKTSLIRALTGIDTDRLREEKVRGITIELGFAHLDLPCGHRVGIVDVPGHEKFIRNMVAGAAGMDLVMFVIAADEGIMPQTVEHFEICRLLGVRDGLIVLTKKDTVDQEWLDMVTEEVHDFFAGSFLAEAPIVPVDSISRSGIDDLLRLLDDKVSTIHFHEVFGPFRMPVDRVFSMKGFGTVITGTSISGRIETGDDLAFYPGGLTAKVRGIQVHGQDIDMVEAGHRTAINLQGIEKEQIERGSMAATPGSMISSTLLDAGFHYLASAGKELKHRSLVRVHLGTREIIGRVLLAETEAVSPGEDTRVQLILQEPVAVWPGDHYVVRSYSPVTTIGGGFILDNSPRKRKRASENDRLDNQDYFTALTAADDERRLLMLVEACGPRGITADQLAARTGVFSKKLKKQLQLPLSTGVIVVVDSESQRFLAASVAETLSQRIVALLTRFHQQNPLDTGLAKEALRSQLKPPIDTKVLNSLLAGLVKKEVIEQSGAEIRISGHTVTLQVDEQTMEEEINAMYREAGLTPPILKDVFAAFSSIPERQVRQVIDLLVKKAALIRINETLFFHAPAVAELQEKVTAFIRREGDIDAQRFKELTGLTRKFSIPLLEHFDKIKLTIRIDDKRVLRKS</sequence>
<dbReference type="GO" id="GO:0003924">
    <property type="term" value="F:GTPase activity"/>
    <property type="evidence" value="ECO:0007669"/>
    <property type="project" value="InterPro"/>
</dbReference>
<dbReference type="InterPro" id="IPR004161">
    <property type="entry name" value="EFTu-like_2"/>
</dbReference>
<dbReference type="CDD" id="cd15491">
    <property type="entry name" value="selB_III"/>
    <property type="match status" value="1"/>
</dbReference>
<feature type="domain" description="Tr-type G" evidence="9">
    <location>
        <begin position="1"/>
        <end position="172"/>
    </location>
</feature>
<keyword evidence="3" id="KW-0963">Cytoplasm</keyword>
<dbReference type="InterPro" id="IPR000795">
    <property type="entry name" value="T_Tr_GTP-bd_dom"/>
</dbReference>
<evidence type="ECO:0000313" key="10">
    <source>
        <dbReference type="EMBL" id="QQG66830.1"/>
    </source>
</evidence>
<reference evidence="10 11" key="1">
    <citation type="submission" date="2020-05" db="EMBL/GenBank/DDBJ databases">
        <title>Complete genome of Desulfobulbus oligotrophicus.</title>
        <authorList>
            <person name="Podar M."/>
        </authorList>
    </citation>
    <scope>NUCLEOTIDE SEQUENCE [LARGE SCALE GENOMIC DNA]</scope>
    <source>
        <strain evidence="10 11">Prop6</strain>
    </source>
</reference>
<dbReference type="EMBL" id="CP054140">
    <property type="protein sequence ID" value="QQG66830.1"/>
    <property type="molecule type" value="Genomic_DNA"/>
</dbReference>
<dbReference type="InterPro" id="IPR027417">
    <property type="entry name" value="P-loop_NTPase"/>
</dbReference>
<dbReference type="InterPro" id="IPR009000">
    <property type="entry name" value="Transl_B-barrel_sf"/>
</dbReference>
<dbReference type="InterPro" id="IPR015190">
    <property type="entry name" value="Elong_fac_SelB-wing-hlx_typ-2"/>
</dbReference>
<dbReference type="InterPro" id="IPR009001">
    <property type="entry name" value="Transl_elong_EF1A/Init_IF2_C"/>
</dbReference>
<dbReference type="InterPro" id="IPR004535">
    <property type="entry name" value="Transl_elong_SelB"/>
</dbReference>
<organism evidence="10 11">
    <name type="scientific">Desulfobulbus oligotrophicus</name>
    <dbReference type="NCBI Taxonomy" id="1909699"/>
    <lineage>
        <taxon>Bacteria</taxon>
        <taxon>Pseudomonadati</taxon>
        <taxon>Thermodesulfobacteriota</taxon>
        <taxon>Desulfobulbia</taxon>
        <taxon>Desulfobulbales</taxon>
        <taxon>Desulfobulbaceae</taxon>
        <taxon>Desulfobulbus</taxon>
    </lineage>
</organism>
<dbReference type="GO" id="GO:0005829">
    <property type="term" value="C:cytosol"/>
    <property type="evidence" value="ECO:0007669"/>
    <property type="project" value="TreeGrafter"/>
</dbReference>
<dbReference type="Gene3D" id="2.40.30.10">
    <property type="entry name" value="Translation factors"/>
    <property type="match status" value="1"/>
</dbReference>
<dbReference type="InterPro" id="IPR036390">
    <property type="entry name" value="WH_DNA-bd_sf"/>
</dbReference>
<dbReference type="GO" id="GO:0001514">
    <property type="term" value="P:selenocysteine incorporation"/>
    <property type="evidence" value="ECO:0007669"/>
    <property type="project" value="InterPro"/>
</dbReference>
<comment type="subcellular location">
    <subcellularLocation>
        <location evidence="1">Cytoplasm</location>
    </subcellularLocation>
</comment>
<dbReference type="SUPFAM" id="SSF50465">
    <property type="entry name" value="EF-Tu/eEF-1alpha/eIF2-gamma C-terminal domain"/>
    <property type="match status" value="1"/>
</dbReference>
<dbReference type="Gene3D" id="1.10.10.10">
    <property type="entry name" value="Winged helix-like DNA-binding domain superfamily/Winged helix DNA-binding domain"/>
    <property type="match status" value="1"/>
</dbReference>
<dbReference type="CDD" id="cd04171">
    <property type="entry name" value="SelB"/>
    <property type="match status" value="1"/>
</dbReference>
<dbReference type="SUPFAM" id="SSF50447">
    <property type="entry name" value="Translation proteins"/>
    <property type="match status" value="1"/>
</dbReference>
<dbReference type="PROSITE" id="PS00301">
    <property type="entry name" value="G_TR_1"/>
    <property type="match status" value="1"/>
</dbReference>
<dbReference type="SUPFAM" id="SSF46785">
    <property type="entry name" value="Winged helix' DNA-binding domain"/>
    <property type="match status" value="3"/>
</dbReference>
<dbReference type="PANTHER" id="PTHR43721">
    <property type="entry name" value="ELONGATION FACTOR TU-RELATED"/>
    <property type="match status" value="1"/>
</dbReference>
<dbReference type="NCBIfam" id="TIGR00475">
    <property type="entry name" value="selB"/>
    <property type="match status" value="1"/>
</dbReference>
<dbReference type="InterPro" id="IPR050055">
    <property type="entry name" value="EF-Tu_GTPase"/>
</dbReference>
<dbReference type="Gene3D" id="3.40.50.300">
    <property type="entry name" value="P-loop containing nucleotide triphosphate hydrolases"/>
    <property type="match status" value="1"/>
</dbReference>
<dbReference type="InterPro" id="IPR015191">
    <property type="entry name" value="SelB_WHD4"/>
</dbReference>
<evidence type="ECO:0000256" key="7">
    <source>
        <dbReference type="ARBA" id="ARBA00025526"/>
    </source>
</evidence>
<dbReference type="Pfam" id="PF00009">
    <property type="entry name" value="GTP_EFTU"/>
    <property type="match status" value="1"/>
</dbReference>
<keyword evidence="5" id="KW-0648">Protein biosynthesis</keyword>
<gene>
    <name evidence="10" type="primary">selB</name>
    <name evidence="10" type="ORF">HP555_13630</name>
</gene>
<evidence type="ECO:0000256" key="4">
    <source>
        <dbReference type="ARBA" id="ARBA00022741"/>
    </source>
</evidence>
<dbReference type="PANTHER" id="PTHR43721:SF22">
    <property type="entry name" value="ELONGATION FACTOR TU, MITOCHONDRIAL"/>
    <property type="match status" value="1"/>
</dbReference>
<dbReference type="SUPFAM" id="SSF52540">
    <property type="entry name" value="P-loop containing nucleoside triphosphate hydrolases"/>
    <property type="match status" value="1"/>
</dbReference>
<proteinExistence type="predicted"/>
<dbReference type="Gene3D" id="1.10.10.2770">
    <property type="match status" value="1"/>
</dbReference>